<evidence type="ECO:0008006" key="4">
    <source>
        <dbReference type="Google" id="ProtNLM"/>
    </source>
</evidence>
<keyword evidence="1" id="KW-0732">Signal</keyword>
<sequence>MNTKFLLSICFSLGILMLKAQDLGHIATQKPFTINGTLGVGMGTYSVNGIPARQKDFTYILNGAPTLSIYGIAFPFSVVLSDQQKSYTQPFNQYGISPTYKWLTLHAGWRSLEFSPFSLAGHNFLGGGIELNPGKLRFGFVYGRFNKAIEEDLGQPLSLAQQPAYKRTGYSAKVGIGTEKNHFDVIYLKAKDDSTSLSKRPSSLSVTPAENTVLAISSKFTFLKHFVVDVDASGSLYTRNIADTIKNTDLGKYDFVKKLFTLNSSSRISTAAQGSLSYNALSYSIKAKYRRIDPDYNSMGAYYFETDVENYTLETAIRLFKNQLQLGGSFGLQYDDILRDKEVRSKRKIGSTNISFNKLNYGIDLRYTNYGITQDRGLNPVIDQFRVARTNHNLSSLFRYSIISENINQGFVLVGNLQSLVDLNEFTKPNSQSNSKTVNLSYQIGFLKKLLNLNANFNYTTAQTAIGKTIFYGPTVGAGQSFFKGSLNLGASLSYQLQENNQVDAGSILNGNLNAAYRLGKRNAINLSLNYLNSNSKDSSLPTFNELRTNFGLVHSF</sequence>
<dbReference type="Proteomes" id="UP001597118">
    <property type="component" value="Unassembled WGS sequence"/>
</dbReference>
<comment type="caution">
    <text evidence="2">The sequence shown here is derived from an EMBL/GenBank/DDBJ whole genome shotgun (WGS) entry which is preliminary data.</text>
</comment>
<evidence type="ECO:0000256" key="1">
    <source>
        <dbReference type="SAM" id="SignalP"/>
    </source>
</evidence>
<proteinExistence type="predicted"/>
<protein>
    <recommendedName>
        <fullName evidence="4">DUF5723 domain-containing protein</fullName>
    </recommendedName>
</protein>
<reference evidence="3" key="1">
    <citation type="journal article" date="2019" name="Int. J. Syst. Evol. Microbiol.">
        <title>The Global Catalogue of Microorganisms (GCM) 10K type strain sequencing project: providing services to taxonomists for standard genome sequencing and annotation.</title>
        <authorList>
            <consortium name="The Broad Institute Genomics Platform"/>
            <consortium name="The Broad Institute Genome Sequencing Center for Infectious Disease"/>
            <person name="Wu L."/>
            <person name="Ma J."/>
        </authorList>
    </citation>
    <scope>NUCLEOTIDE SEQUENCE [LARGE SCALE GENOMIC DNA]</scope>
    <source>
        <strain evidence="3">CCUG 53762</strain>
    </source>
</reference>
<keyword evidence="3" id="KW-1185">Reference proteome</keyword>
<accession>A0ABW4IIB4</accession>
<evidence type="ECO:0000313" key="2">
    <source>
        <dbReference type="EMBL" id="MFD1631702.1"/>
    </source>
</evidence>
<dbReference type="RefSeq" id="WP_379664069.1">
    <property type="nucleotide sequence ID" value="NZ_JBHUDG010000050.1"/>
</dbReference>
<feature type="signal peptide" evidence="1">
    <location>
        <begin position="1"/>
        <end position="20"/>
    </location>
</feature>
<evidence type="ECO:0000313" key="3">
    <source>
        <dbReference type="Proteomes" id="UP001597118"/>
    </source>
</evidence>
<organism evidence="2 3">
    <name type="scientific">Pseudopedobacter beijingensis</name>
    <dbReference type="NCBI Taxonomy" id="1207056"/>
    <lineage>
        <taxon>Bacteria</taxon>
        <taxon>Pseudomonadati</taxon>
        <taxon>Bacteroidota</taxon>
        <taxon>Sphingobacteriia</taxon>
        <taxon>Sphingobacteriales</taxon>
        <taxon>Sphingobacteriaceae</taxon>
        <taxon>Pseudopedobacter</taxon>
    </lineage>
</organism>
<name>A0ABW4IIB4_9SPHI</name>
<gene>
    <name evidence="2" type="ORF">ACFSAH_17645</name>
</gene>
<dbReference type="EMBL" id="JBHUDG010000050">
    <property type="protein sequence ID" value="MFD1631702.1"/>
    <property type="molecule type" value="Genomic_DNA"/>
</dbReference>
<feature type="chain" id="PRO_5045222070" description="DUF5723 domain-containing protein" evidence="1">
    <location>
        <begin position="21"/>
        <end position="557"/>
    </location>
</feature>